<dbReference type="PROSITE" id="PS50042">
    <property type="entry name" value="CNMP_BINDING_3"/>
    <property type="match status" value="1"/>
</dbReference>
<keyword evidence="1" id="KW-1133">Transmembrane helix</keyword>
<comment type="caution">
    <text evidence="3">The sequence shown here is derived from an EMBL/GenBank/DDBJ whole genome shotgun (WGS) entry which is preliminary data.</text>
</comment>
<organism evidence="3 4">
    <name type="scientific">Kaistia geumhonensis</name>
    <dbReference type="NCBI Taxonomy" id="410839"/>
    <lineage>
        <taxon>Bacteria</taxon>
        <taxon>Pseudomonadati</taxon>
        <taxon>Pseudomonadota</taxon>
        <taxon>Alphaproteobacteria</taxon>
        <taxon>Hyphomicrobiales</taxon>
        <taxon>Kaistiaceae</taxon>
        <taxon>Kaistia</taxon>
    </lineage>
</organism>
<sequence>MLDVLSLFFGNALDLPGHAGFLLMAISLFLTNMVWLRVLLILSFACLIVYYALAPVPLYTGIAWSTLFILINLYRLWTLVAARRLVDHVSGGALLRDSLTELDDEELARIVEFGELVDLDPGAPLVAEGAPVTAVYLVVAGEAEVVAANGARLARLARGAFIGEVAFLAGAPATASVRALTPLQVIALDAGQLKAAGEADPRLAAGVYHAIGSALARKLVASNRARTRPAR</sequence>
<reference evidence="3 4" key="1">
    <citation type="submission" date="2023-07" db="EMBL/GenBank/DDBJ databases">
        <title>Genomic Encyclopedia of Type Strains, Phase IV (KMG-IV): sequencing the most valuable type-strain genomes for metagenomic binning, comparative biology and taxonomic classification.</title>
        <authorList>
            <person name="Goeker M."/>
        </authorList>
    </citation>
    <scope>NUCLEOTIDE SEQUENCE [LARGE SCALE GENOMIC DNA]</scope>
    <source>
        <strain evidence="3 4">B1-1</strain>
    </source>
</reference>
<dbReference type="InterPro" id="IPR014710">
    <property type="entry name" value="RmlC-like_jellyroll"/>
</dbReference>
<keyword evidence="1" id="KW-0472">Membrane</keyword>
<dbReference type="EMBL" id="JAUSWJ010000001">
    <property type="protein sequence ID" value="MDQ0517173.1"/>
    <property type="molecule type" value="Genomic_DNA"/>
</dbReference>
<name>A0ABU0M8C7_9HYPH</name>
<dbReference type="Proteomes" id="UP001223743">
    <property type="component" value="Unassembled WGS sequence"/>
</dbReference>
<accession>A0ABU0M8C7</accession>
<evidence type="ECO:0000259" key="2">
    <source>
        <dbReference type="PROSITE" id="PS50042"/>
    </source>
</evidence>
<evidence type="ECO:0000313" key="4">
    <source>
        <dbReference type="Proteomes" id="UP001223743"/>
    </source>
</evidence>
<dbReference type="SUPFAM" id="SSF51206">
    <property type="entry name" value="cAMP-binding domain-like"/>
    <property type="match status" value="1"/>
</dbReference>
<proteinExistence type="predicted"/>
<evidence type="ECO:0000313" key="3">
    <source>
        <dbReference type="EMBL" id="MDQ0517173.1"/>
    </source>
</evidence>
<feature type="domain" description="Cyclic nucleotide-binding" evidence="2">
    <location>
        <begin position="98"/>
        <end position="189"/>
    </location>
</feature>
<gene>
    <name evidence="3" type="ORF">QO015_002786</name>
</gene>
<dbReference type="SMART" id="SM00100">
    <property type="entry name" value="cNMP"/>
    <property type="match status" value="1"/>
</dbReference>
<dbReference type="Gene3D" id="2.60.120.10">
    <property type="entry name" value="Jelly Rolls"/>
    <property type="match status" value="1"/>
</dbReference>
<dbReference type="Pfam" id="PF00027">
    <property type="entry name" value="cNMP_binding"/>
    <property type="match status" value="1"/>
</dbReference>
<dbReference type="InterPro" id="IPR000595">
    <property type="entry name" value="cNMP-bd_dom"/>
</dbReference>
<dbReference type="CDD" id="cd00038">
    <property type="entry name" value="CAP_ED"/>
    <property type="match status" value="1"/>
</dbReference>
<feature type="transmembrane region" description="Helical" evidence="1">
    <location>
        <begin position="59"/>
        <end position="77"/>
    </location>
</feature>
<keyword evidence="1" id="KW-0812">Transmembrane</keyword>
<dbReference type="RefSeq" id="WP_266278655.1">
    <property type="nucleotide sequence ID" value="NZ_JAPKNF010000001.1"/>
</dbReference>
<keyword evidence="4" id="KW-1185">Reference proteome</keyword>
<evidence type="ECO:0000256" key="1">
    <source>
        <dbReference type="SAM" id="Phobius"/>
    </source>
</evidence>
<protein>
    <recommendedName>
        <fullName evidence="2">Cyclic nucleotide-binding domain-containing protein</fullName>
    </recommendedName>
</protein>
<dbReference type="InterPro" id="IPR018490">
    <property type="entry name" value="cNMP-bd_dom_sf"/>
</dbReference>